<evidence type="ECO:0000256" key="6">
    <source>
        <dbReference type="ARBA" id="ARBA00031828"/>
    </source>
</evidence>
<keyword evidence="3" id="KW-0479">Metal-binding</keyword>
<evidence type="ECO:0000256" key="1">
    <source>
        <dbReference type="ARBA" id="ARBA00004496"/>
    </source>
</evidence>
<keyword evidence="4 7" id="KW-0378">Hydrolase</keyword>
<evidence type="ECO:0000313" key="8">
    <source>
        <dbReference type="EMBL" id="MDA3613868.1"/>
    </source>
</evidence>
<evidence type="ECO:0000256" key="3">
    <source>
        <dbReference type="ARBA" id="ARBA00022723"/>
    </source>
</evidence>
<keyword evidence="9" id="KW-1185">Reference proteome</keyword>
<gene>
    <name evidence="8" type="ORF">O3P16_03550</name>
</gene>
<dbReference type="RefSeq" id="WP_407030198.1">
    <property type="nucleotide sequence ID" value="NZ_JAQGEF010000003.1"/>
</dbReference>
<proteinExistence type="inferred from homology"/>
<protein>
    <recommendedName>
        <fullName evidence="6 7">D,D-heptose 1,7-bisphosphate phosphatase</fullName>
        <ecNumber evidence="7">3.1.3.-</ecNumber>
    </recommendedName>
</protein>
<dbReference type="GO" id="GO:0016787">
    <property type="term" value="F:hydrolase activity"/>
    <property type="evidence" value="ECO:0007669"/>
    <property type="project" value="UniProtKB-KW"/>
</dbReference>
<keyword evidence="2 7" id="KW-0963">Cytoplasm</keyword>
<dbReference type="NCBIfam" id="TIGR01662">
    <property type="entry name" value="HAD-SF-IIIA"/>
    <property type="match status" value="1"/>
</dbReference>
<keyword evidence="5 7" id="KW-0119">Carbohydrate metabolism</keyword>
<dbReference type="InterPro" id="IPR004446">
    <property type="entry name" value="Heptose_bisP_phosphatase"/>
</dbReference>
<dbReference type="InterPro" id="IPR036412">
    <property type="entry name" value="HAD-like_sf"/>
</dbReference>
<sequence length="188" mass="21107">MNNNNQSEYLFLDRDGVINIEKYKDYIHTWDEFVFYDGAIHTIAEAGKFFKRIIIVTNQKGVGKGITKPGNLAIIHQNMIKAIEDAGGKIDAVYFCPDLEDESPNRKPNIGMALQAKTDFPEIEFEKSLMIGNNLSDMIFGKNAGMKTAFLKTTLPDLDVPETLADFVWNDINDLKELMTNSLPSPGL</sequence>
<dbReference type="PANTHER" id="PTHR42891:SF1">
    <property type="entry name" value="D-GLYCERO-BETA-D-MANNO-HEPTOSE-1,7-BISPHOSPHATE 7-PHOSPHATASE"/>
    <property type="match status" value="1"/>
</dbReference>
<comment type="similarity">
    <text evidence="7">Belongs to the gmhB family.</text>
</comment>
<dbReference type="Pfam" id="PF13242">
    <property type="entry name" value="Hydrolase_like"/>
    <property type="match status" value="1"/>
</dbReference>
<organism evidence="8 9">
    <name type="scientific">Polluticaenibacter yanchengensis</name>
    <dbReference type="NCBI Taxonomy" id="3014562"/>
    <lineage>
        <taxon>Bacteria</taxon>
        <taxon>Pseudomonadati</taxon>
        <taxon>Bacteroidota</taxon>
        <taxon>Chitinophagia</taxon>
        <taxon>Chitinophagales</taxon>
        <taxon>Chitinophagaceae</taxon>
        <taxon>Polluticaenibacter</taxon>
    </lineage>
</organism>
<dbReference type="PANTHER" id="PTHR42891">
    <property type="entry name" value="D-GLYCERO-BETA-D-MANNO-HEPTOSE-1,7-BISPHOSPHATE 7-PHOSPHATASE"/>
    <property type="match status" value="1"/>
</dbReference>
<dbReference type="InterPro" id="IPR023214">
    <property type="entry name" value="HAD_sf"/>
</dbReference>
<evidence type="ECO:0000256" key="7">
    <source>
        <dbReference type="PIRNR" id="PIRNR004682"/>
    </source>
</evidence>
<comment type="subcellular location">
    <subcellularLocation>
        <location evidence="1 7">Cytoplasm</location>
    </subcellularLocation>
</comment>
<dbReference type="Gene3D" id="3.40.50.1000">
    <property type="entry name" value="HAD superfamily/HAD-like"/>
    <property type="match status" value="1"/>
</dbReference>
<dbReference type="EC" id="3.1.3.-" evidence="7"/>
<evidence type="ECO:0000256" key="4">
    <source>
        <dbReference type="ARBA" id="ARBA00022801"/>
    </source>
</evidence>
<evidence type="ECO:0000256" key="2">
    <source>
        <dbReference type="ARBA" id="ARBA00022490"/>
    </source>
</evidence>
<evidence type="ECO:0000313" key="9">
    <source>
        <dbReference type="Proteomes" id="UP001210231"/>
    </source>
</evidence>
<dbReference type="InterPro" id="IPR006543">
    <property type="entry name" value="Histidinol-phos"/>
</dbReference>
<dbReference type="EMBL" id="JAQGEF010000003">
    <property type="protein sequence ID" value="MDA3613868.1"/>
    <property type="molecule type" value="Genomic_DNA"/>
</dbReference>
<reference evidence="8 9" key="1">
    <citation type="submission" date="2022-12" db="EMBL/GenBank/DDBJ databases">
        <title>Chitinophagaceae gen. sp. nov., a new member of the family Chitinophagaceae, isolated from soil in a chemical factory.</title>
        <authorList>
            <person name="Ke Z."/>
        </authorList>
    </citation>
    <scope>NUCLEOTIDE SEQUENCE [LARGE SCALE GENOMIC DNA]</scope>
    <source>
        <strain evidence="8 9">LY-5</strain>
    </source>
</reference>
<dbReference type="PIRSF" id="PIRSF004682">
    <property type="entry name" value="GmhB"/>
    <property type="match status" value="1"/>
</dbReference>
<accession>A0ABT4UGG4</accession>
<evidence type="ECO:0000256" key="5">
    <source>
        <dbReference type="ARBA" id="ARBA00023277"/>
    </source>
</evidence>
<dbReference type="InterPro" id="IPR006549">
    <property type="entry name" value="HAD-SF_hydro_IIIA"/>
</dbReference>
<dbReference type="SUPFAM" id="SSF56784">
    <property type="entry name" value="HAD-like"/>
    <property type="match status" value="1"/>
</dbReference>
<dbReference type="Proteomes" id="UP001210231">
    <property type="component" value="Unassembled WGS sequence"/>
</dbReference>
<name>A0ABT4UGG4_9BACT</name>
<dbReference type="NCBIfam" id="TIGR01656">
    <property type="entry name" value="Histidinol-ppas"/>
    <property type="match status" value="1"/>
</dbReference>
<comment type="caution">
    <text evidence="8">The sequence shown here is derived from an EMBL/GenBank/DDBJ whole genome shotgun (WGS) entry which is preliminary data.</text>
</comment>